<feature type="transmembrane region" description="Helical" evidence="13">
    <location>
        <begin position="6"/>
        <end position="24"/>
    </location>
</feature>
<comment type="caution">
    <text evidence="14">The sequence shown here is derived from an EMBL/GenBank/DDBJ whole genome shotgun (WGS) entry which is preliminary data.</text>
</comment>
<evidence type="ECO:0000256" key="7">
    <source>
        <dbReference type="ARBA" id="ARBA00022692"/>
    </source>
</evidence>
<sequence>MFDFTIALRILITLFIVTFIRNAFSKRERAALRIVAVLVLGDIGRSPRMMYHAESFANAQFQTYLVGYAGSKPIPSLVRINVELVHLTETPSMFKGLPFLLLAPLKIALQICTVLSALLYTIPRPPEYIIVQNPPSIPTLALVQLVCWLRGSKLIIDWHNLGYSILALKLGEKHALVRIARKFEKFFGRSAHIHLFVTRAMRDHLVKPWDLRGIKVVLHDRPPSYFKRAEDFETHDLFNKLAPSFSSPSLKEFLPRYNSPRSTPFTHLAHQGAPYGALSLDPELSDPSSPGSTFPALRADRPALLVSSTSWTPDEDFSILLDALEMYEKRARQANEEEYVSSDDNESNKLPKLLAIVTGKGPQKEFYMNEVARREKEQGWRWVRCRNLWLEAEDYPVLLGSADLGVCLHSSSSNLDLPMKVVDMFGCGLPVCALDFPCLSELVKDRQNGYTFKTADELTSQLTDILRGFPDAPQLARLRESFKQCMSSNRHTKHGHRQHRSRGDERVQVEEEGDGWCSWAENWNRVVKPLVLRDVEREETSLIW</sequence>
<evidence type="ECO:0000256" key="1">
    <source>
        <dbReference type="ARBA" id="ARBA00004389"/>
    </source>
</evidence>
<evidence type="ECO:0000256" key="13">
    <source>
        <dbReference type="SAM" id="Phobius"/>
    </source>
</evidence>
<evidence type="ECO:0000256" key="9">
    <source>
        <dbReference type="ARBA" id="ARBA00022989"/>
    </source>
</evidence>
<evidence type="ECO:0000313" key="14">
    <source>
        <dbReference type="EMBL" id="OCB92054.1"/>
    </source>
</evidence>
<dbReference type="PANTHER" id="PTHR13036">
    <property type="entry name" value="BETA1,4 MANNOSYLTRANSFERASE"/>
    <property type="match status" value="1"/>
</dbReference>
<dbReference type="EC" id="2.4.1.142" evidence="3"/>
<evidence type="ECO:0000256" key="3">
    <source>
        <dbReference type="ARBA" id="ARBA00012611"/>
    </source>
</evidence>
<dbReference type="Proteomes" id="UP000757232">
    <property type="component" value="Unassembled WGS sequence"/>
</dbReference>
<keyword evidence="5" id="KW-0328">Glycosyltransferase</keyword>
<dbReference type="GO" id="GO:0005789">
    <property type="term" value="C:endoplasmic reticulum membrane"/>
    <property type="evidence" value="ECO:0007669"/>
    <property type="project" value="UniProtKB-SubCell"/>
</dbReference>
<dbReference type="SUPFAM" id="SSF53756">
    <property type="entry name" value="UDP-Glycosyltransferase/glycogen phosphorylase"/>
    <property type="match status" value="2"/>
</dbReference>
<evidence type="ECO:0000256" key="4">
    <source>
        <dbReference type="ARBA" id="ARBA00015841"/>
    </source>
</evidence>
<feature type="transmembrane region" description="Helical" evidence="13">
    <location>
        <begin position="99"/>
        <end position="122"/>
    </location>
</feature>
<evidence type="ECO:0000256" key="5">
    <source>
        <dbReference type="ARBA" id="ARBA00022676"/>
    </source>
</evidence>
<evidence type="ECO:0000256" key="8">
    <source>
        <dbReference type="ARBA" id="ARBA00022824"/>
    </source>
</evidence>
<feature type="compositionally biased region" description="Basic residues" evidence="12">
    <location>
        <begin position="490"/>
        <end position="500"/>
    </location>
</feature>
<dbReference type="OrthoDB" id="614844at2759"/>
<comment type="pathway">
    <text evidence="2">Protein modification; protein glycosylation.</text>
</comment>
<dbReference type="AlphaFoldDB" id="A0A9Q5I5V2"/>
<evidence type="ECO:0000256" key="6">
    <source>
        <dbReference type="ARBA" id="ARBA00022679"/>
    </source>
</evidence>
<keyword evidence="6" id="KW-0808">Transferase</keyword>
<dbReference type="Gene3D" id="3.40.50.2000">
    <property type="entry name" value="Glycogen Phosphorylase B"/>
    <property type="match status" value="1"/>
</dbReference>
<proteinExistence type="predicted"/>
<evidence type="ECO:0000313" key="15">
    <source>
        <dbReference type="Proteomes" id="UP000757232"/>
    </source>
</evidence>
<evidence type="ECO:0000256" key="2">
    <source>
        <dbReference type="ARBA" id="ARBA00004922"/>
    </source>
</evidence>
<organism evidence="14 15">
    <name type="scientific">Sanghuangporus baumii</name>
    <name type="common">Phellinus baumii</name>
    <dbReference type="NCBI Taxonomy" id="108892"/>
    <lineage>
        <taxon>Eukaryota</taxon>
        <taxon>Fungi</taxon>
        <taxon>Dikarya</taxon>
        <taxon>Basidiomycota</taxon>
        <taxon>Agaricomycotina</taxon>
        <taxon>Agaricomycetes</taxon>
        <taxon>Hymenochaetales</taxon>
        <taxon>Hymenochaetaceae</taxon>
        <taxon>Sanghuangporus</taxon>
    </lineage>
</organism>
<comment type="subcellular location">
    <subcellularLocation>
        <location evidence="1">Endoplasmic reticulum membrane</location>
        <topology evidence="1">Single-pass membrane protein</topology>
    </subcellularLocation>
</comment>
<keyword evidence="10 13" id="KW-0472">Membrane</keyword>
<evidence type="ECO:0000256" key="12">
    <source>
        <dbReference type="SAM" id="MobiDB-lite"/>
    </source>
</evidence>
<evidence type="ECO:0000256" key="10">
    <source>
        <dbReference type="ARBA" id="ARBA00023136"/>
    </source>
</evidence>
<protein>
    <recommendedName>
        <fullName evidence="4">Chitobiosyldiphosphodolichol beta-mannosyltransferase</fullName>
        <ecNumber evidence="3">2.4.1.142</ecNumber>
    </recommendedName>
</protein>
<gene>
    <name evidence="14" type="ORF">A7U60_g618</name>
</gene>
<keyword evidence="9 13" id="KW-1133">Transmembrane helix</keyword>
<accession>A0A9Q5I5V2</accession>
<keyword evidence="8" id="KW-0256">Endoplasmic reticulum</keyword>
<keyword evidence="7 13" id="KW-0812">Transmembrane</keyword>
<name>A0A9Q5I5V2_SANBA</name>
<reference evidence="14" key="1">
    <citation type="submission" date="2016-06" db="EMBL/GenBank/DDBJ databases">
        <title>Draft Genome sequence of the fungus Inonotus baumii.</title>
        <authorList>
            <person name="Zhu H."/>
            <person name="Lin W."/>
        </authorList>
    </citation>
    <scope>NUCLEOTIDE SEQUENCE</scope>
    <source>
        <strain evidence="14">821</strain>
    </source>
</reference>
<keyword evidence="15" id="KW-1185">Reference proteome</keyword>
<dbReference type="GO" id="GO:0004578">
    <property type="term" value="F:chitobiosyldiphosphodolichol beta-mannosyltransferase activity"/>
    <property type="evidence" value="ECO:0007669"/>
    <property type="project" value="UniProtKB-EC"/>
</dbReference>
<evidence type="ECO:0000256" key="11">
    <source>
        <dbReference type="ARBA" id="ARBA00024899"/>
    </source>
</evidence>
<dbReference type="PANTHER" id="PTHR13036:SF0">
    <property type="entry name" value="CHITOBIOSYLDIPHOSPHODOLICHOL BETA-MANNOSYLTRANSFERASE"/>
    <property type="match status" value="1"/>
</dbReference>
<dbReference type="EMBL" id="LNZH02000038">
    <property type="protein sequence ID" value="OCB92054.1"/>
    <property type="molecule type" value="Genomic_DNA"/>
</dbReference>
<comment type="function">
    <text evidence="11">Participates in the formation of the lipid-linked precursor oligosaccharide for N-glycosylation. Involved in assembling the dolichol-pyrophosphate-GlcNAc(2)-Man(5) intermediate on the cytoplasmic surface of the ER.</text>
</comment>
<feature type="region of interest" description="Disordered" evidence="12">
    <location>
        <begin position="488"/>
        <end position="507"/>
    </location>
</feature>
<dbReference type="InterPro" id="IPR026051">
    <property type="entry name" value="ALG1-like"/>
</dbReference>